<keyword evidence="1" id="KW-0449">Lipoprotein</keyword>
<accession>A0ACD4DJ83</accession>
<organism evidence="1 2">
    <name type="scientific">Rhodococcus sacchari</name>
    <dbReference type="NCBI Taxonomy" id="2962047"/>
    <lineage>
        <taxon>Bacteria</taxon>
        <taxon>Bacillati</taxon>
        <taxon>Actinomycetota</taxon>
        <taxon>Actinomycetes</taxon>
        <taxon>Mycobacteriales</taxon>
        <taxon>Nocardiaceae</taxon>
        <taxon>Rhodococcus</taxon>
    </lineage>
</organism>
<gene>
    <name evidence="1" type="ORF">OED52_06160</name>
</gene>
<keyword evidence="2" id="KW-1185">Reference proteome</keyword>
<evidence type="ECO:0000313" key="1">
    <source>
        <dbReference type="EMBL" id="UYP20124.1"/>
    </source>
</evidence>
<sequence>MTARRLGDAARTALACVATVVCATIPTTGCTTVVAPTARPAPVAATSTGAVEFYTAVHRDVLTALSAEFPELAFEPRYASTTAGCTLPDGTAGVTVHLPIQGSDAPVPVAELDRAAAVFERTAARAGFRDRQVLPPDTGFTIRLFAADGSYITFGSYIAATVGLTVGCYRE</sequence>
<proteinExistence type="predicted"/>
<evidence type="ECO:0000313" key="2">
    <source>
        <dbReference type="Proteomes" id="UP001156484"/>
    </source>
</evidence>
<dbReference type="Proteomes" id="UP001156484">
    <property type="component" value="Chromosome"/>
</dbReference>
<dbReference type="EMBL" id="CP107551">
    <property type="protein sequence ID" value="UYP20124.1"/>
    <property type="molecule type" value="Genomic_DNA"/>
</dbReference>
<name>A0ACD4DJ83_9NOCA</name>
<protein>
    <submittedName>
        <fullName evidence="1">LppA family lipoprotein</fullName>
    </submittedName>
</protein>
<reference evidence="1" key="1">
    <citation type="submission" date="2022-10" db="EMBL/GenBank/DDBJ databases">
        <title>Rhodococcus ferula Z13 complete genome.</title>
        <authorList>
            <person name="Long X."/>
            <person name="Zang M."/>
        </authorList>
    </citation>
    <scope>NUCLEOTIDE SEQUENCE</scope>
    <source>
        <strain evidence="1">Z13</strain>
    </source>
</reference>